<dbReference type="Gene3D" id="1.20.1250.20">
    <property type="entry name" value="MFS general substrate transporter like domains"/>
    <property type="match status" value="1"/>
</dbReference>
<dbReference type="SUPFAM" id="SSF103473">
    <property type="entry name" value="MFS general substrate transporter"/>
    <property type="match status" value="1"/>
</dbReference>
<keyword evidence="4 5" id="KW-0472">Membrane</keyword>
<keyword evidence="2 5" id="KW-0812">Transmembrane</keyword>
<evidence type="ECO:0000313" key="7">
    <source>
        <dbReference type="Proteomes" id="UP000034680"/>
    </source>
</evidence>
<evidence type="ECO:0000256" key="5">
    <source>
        <dbReference type="SAM" id="Phobius"/>
    </source>
</evidence>
<evidence type="ECO:0000256" key="3">
    <source>
        <dbReference type="ARBA" id="ARBA00022989"/>
    </source>
</evidence>
<evidence type="ECO:0000256" key="4">
    <source>
        <dbReference type="ARBA" id="ARBA00023136"/>
    </source>
</evidence>
<evidence type="ECO:0000256" key="2">
    <source>
        <dbReference type="ARBA" id="ARBA00022692"/>
    </source>
</evidence>
<proteinExistence type="predicted"/>
<sequence>MFGMDVDGSIQTSATQAILDTKVERIKYPNIVLPSFILFGYNQSNLDGLVSLYDWTDHFPEIDTKHYTSAVKSQHATVQGVVIATFILGALLAQLVVGRTFLAGVGMLSGTIPTWQSECCDPNHRGRHVVLDGLFISLAYTLQAWINLGFYQFKTGLMTWHLAVAIPILFTLVRLGSIFLMPESPRWLVRQGRHLEAKNTTATLKGAADDATEVPAKAELVAVERALESISMQKTSLPSLLSMGEDRLLYRFGLCTLLQFYQQMSGGNLISVYSTVIFEQVLDSRAICLCETYGSKAPGWVVINTHCQCSPITYASTKMV</sequence>
<reference evidence="6 7" key="2">
    <citation type="submission" date="2015-05" db="EMBL/GenBank/DDBJ databases">
        <authorList>
            <person name="Morales-Cruz A."/>
            <person name="Amrine K.C."/>
            <person name="Cantu D."/>
        </authorList>
    </citation>
    <scope>NUCLEOTIDE SEQUENCE [LARGE SCALE GENOMIC DNA]</scope>
    <source>
        <strain evidence="6">DA912</strain>
    </source>
</reference>
<keyword evidence="3 5" id="KW-1133">Transmembrane helix</keyword>
<evidence type="ECO:0000313" key="6">
    <source>
        <dbReference type="EMBL" id="KKY33046.1"/>
    </source>
</evidence>
<dbReference type="Proteomes" id="UP000034680">
    <property type="component" value="Unassembled WGS sequence"/>
</dbReference>
<accession>A0A0G2FFY4</accession>
<dbReference type="InterPro" id="IPR036259">
    <property type="entry name" value="MFS_trans_sf"/>
</dbReference>
<dbReference type="Pfam" id="PF00083">
    <property type="entry name" value="Sugar_tr"/>
    <property type="match status" value="1"/>
</dbReference>
<protein>
    <submittedName>
        <fullName evidence="6">Putative hexose carrier protein</fullName>
    </submittedName>
</protein>
<dbReference type="AlphaFoldDB" id="A0A0G2FFY4"/>
<feature type="transmembrane region" description="Helical" evidence="5">
    <location>
        <begin position="81"/>
        <end position="108"/>
    </location>
</feature>
<dbReference type="OrthoDB" id="6612291at2759"/>
<reference evidence="6 7" key="1">
    <citation type="submission" date="2015-05" db="EMBL/GenBank/DDBJ databases">
        <title>Distinctive expansion of gene families associated with plant cell wall degradation and secondary metabolism in the genomes of grapevine trunk pathogens.</title>
        <authorList>
            <person name="Lawrence D.P."/>
            <person name="Travadon R."/>
            <person name="Rolshausen P.E."/>
            <person name="Baumgartner K."/>
        </authorList>
    </citation>
    <scope>NUCLEOTIDE SEQUENCE [LARGE SCALE GENOMIC DNA]</scope>
    <source>
        <strain evidence="6">DA912</strain>
    </source>
</reference>
<comment type="caution">
    <text evidence="6">The sequence shown here is derived from an EMBL/GenBank/DDBJ whole genome shotgun (WGS) entry which is preliminary data.</text>
</comment>
<dbReference type="EMBL" id="LCUC01000266">
    <property type="protein sequence ID" value="KKY33046.1"/>
    <property type="molecule type" value="Genomic_DNA"/>
</dbReference>
<dbReference type="PANTHER" id="PTHR48022:SF45">
    <property type="entry name" value="MAJOR FACILITATOR SUPERFAMILY (MFS) PROFILE DOMAIN-CONTAINING PROTEIN-RELATED"/>
    <property type="match status" value="1"/>
</dbReference>
<name>A0A0G2FFY4_9PEZI</name>
<dbReference type="GO" id="GO:0005351">
    <property type="term" value="F:carbohydrate:proton symporter activity"/>
    <property type="evidence" value="ECO:0007669"/>
    <property type="project" value="TreeGrafter"/>
</dbReference>
<keyword evidence="7" id="KW-1185">Reference proteome</keyword>
<dbReference type="PANTHER" id="PTHR48022">
    <property type="entry name" value="PLASTIDIC GLUCOSE TRANSPORTER 4"/>
    <property type="match status" value="1"/>
</dbReference>
<gene>
    <name evidence="6" type="ORF">UCDDA912_g07016</name>
</gene>
<evidence type="ECO:0000256" key="1">
    <source>
        <dbReference type="ARBA" id="ARBA00004141"/>
    </source>
</evidence>
<dbReference type="InterPro" id="IPR005828">
    <property type="entry name" value="MFS_sugar_transport-like"/>
</dbReference>
<dbReference type="InterPro" id="IPR050360">
    <property type="entry name" value="MFS_Sugar_Transporters"/>
</dbReference>
<comment type="subcellular location">
    <subcellularLocation>
        <location evidence="1">Membrane</location>
        <topology evidence="1">Multi-pass membrane protein</topology>
    </subcellularLocation>
</comment>
<organism evidence="6 7">
    <name type="scientific">Diaporthe ampelina</name>
    <dbReference type="NCBI Taxonomy" id="1214573"/>
    <lineage>
        <taxon>Eukaryota</taxon>
        <taxon>Fungi</taxon>
        <taxon>Dikarya</taxon>
        <taxon>Ascomycota</taxon>
        <taxon>Pezizomycotina</taxon>
        <taxon>Sordariomycetes</taxon>
        <taxon>Sordariomycetidae</taxon>
        <taxon>Diaporthales</taxon>
        <taxon>Diaporthaceae</taxon>
        <taxon>Diaporthe</taxon>
    </lineage>
</organism>
<dbReference type="GO" id="GO:0016020">
    <property type="term" value="C:membrane"/>
    <property type="evidence" value="ECO:0007669"/>
    <property type="project" value="UniProtKB-SubCell"/>
</dbReference>
<feature type="transmembrane region" description="Helical" evidence="5">
    <location>
        <begin position="129"/>
        <end position="146"/>
    </location>
</feature>
<feature type="transmembrane region" description="Helical" evidence="5">
    <location>
        <begin position="158"/>
        <end position="181"/>
    </location>
</feature>